<dbReference type="Gene3D" id="1.20.120.1450">
    <property type="match status" value="1"/>
</dbReference>
<comment type="caution">
    <text evidence="1">The sequence shown here is derived from an EMBL/GenBank/DDBJ whole genome shotgun (WGS) entry which is preliminary data.</text>
</comment>
<dbReference type="InterPro" id="IPR009920">
    <property type="entry name" value="HEPPP_synth_su1"/>
</dbReference>
<evidence type="ECO:0000313" key="1">
    <source>
        <dbReference type="EMBL" id="MBD7968035.1"/>
    </source>
</evidence>
<accession>A0ABR8SX08</accession>
<dbReference type="Proteomes" id="UP000608071">
    <property type="component" value="Unassembled WGS sequence"/>
</dbReference>
<dbReference type="RefSeq" id="WP_191799243.1">
    <property type="nucleotide sequence ID" value="NZ_JACSQL010000002.1"/>
</dbReference>
<dbReference type="EMBL" id="JACSQL010000002">
    <property type="protein sequence ID" value="MBD7968035.1"/>
    <property type="molecule type" value="Genomic_DNA"/>
</dbReference>
<evidence type="ECO:0000313" key="2">
    <source>
        <dbReference type="Proteomes" id="UP000608071"/>
    </source>
</evidence>
<organism evidence="1 2">
    <name type="scientific">Paenibacillus gallinarum</name>
    <dbReference type="NCBI Taxonomy" id="2762232"/>
    <lineage>
        <taxon>Bacteria</taxon>
        <taxon>Bacillati</taxon>
        <taxon>Bacillota</taxon>
        <taxon>Bacilli</taxon>
        <taxon>Bacillales</taxon>
        <taxon>Paenibacillaceae</taxon>
        <taxon>Paenibacillus</taxon>
    </lineage>
</organism>
<name>A0ABR8SX08_9BACL</name>
<reference evidence="1 2" key="1">
    <citation type="submission" date="2020-08" db="EMBL/GenBank/DDBJ databases">
        <title>A Genomic Blueprint of the Chicken Gut Microbiome.</title>
        <authorList>
            <person name="Gilroy R."/>
            <person name="Ravi A."/>
            <person name="Getino M."/>
            <person name="Pursley I."/>
            <person name="Horton D.L."/>
            <person name="Alikhan N.-F."/>
            <person name="Baker D."/>
            <person name="Gharbi K."/>
            <person name="Hall N."/>
            <person name="Watson M."/>
            <person name="Adriaenssens E.M."/>
            <person name="Foster-Nyarko E."/>
            <person name="Jarju S."/>
            <person name="Secka A."/>
            <person name="Antonio M."/>
            <person name="Oren A."/>
            <person name="Chaudhuri R."/>
            <person name="La Ragione R.M."/>
            <person name="Hildebrand F."/>
            <person name="Pallen M.J."/>
        </authorList>
    </citation>
    <scope>NUCLEOTIDE SEQUENCE [LARGE SCALE GENOMIC DNA]</scope>
    <source>
        <strain evidence="1 2">Sa2BVA9</strain>
    </source>
</reference>
<gene>
    <name evidence="1" type="ORF">H9647_08160</name>
</gene>
<keyword evidence="2" id="KW-1185">Reference proteome</keyword>
<protein>
    <submittedName>
        <fullName evidence="1">Heptaprenyl diphosphate synthase component 1</fullName>
    </submittedName>
</protein>
<dbReference type="Pfam" id="PF07307">
    <property type="entry name" value="HEPPP_synt_1"/>
    <property type="match status" value="1"/>
</dbReference>
<proteinExistence type="predicted"/>
<sequence>MISYRVANLAKKYTDYDMIQRHTDLPTFPNSRVQLLYTFLNQGQRHSVEDSELFSLVTALVQMGLDTHEMIDVQEENLGEQDMRSRQLKVLGGDFFSSRFYQLLAQAGHISVIASLSDGICRLNERKMSLYDRMKKQKVSSEEYVQESVQLKKQLFLSFQNIISEEQAELYDRLLTSISLLDTLVEERELANDVERSKSRFAYLHVYENETSDVRSTLAKGMVTPSEWNELISKHKTIEVLTKKIDQSVLSVQGLLENHVHDHVLCEELKTLLEPYFLYRASA</sequence>